<dbReference type="PROSITE" id="PS00108">
    <property type="entry name" value="PROTEIN_KINASE_ST"/>
    <property type="match status" value="1"/>
</dbReference>
<dbReference type="InterPro" id="IPR008271">
    <property type="entry name" value="Ser/Thr_kinase_AS"/>
</dbReference>
<dbReference type="InterPro" id="IPR051681">
    <property type="entry name" value="Ser/Thr_Kinases-Pseudokinases"/>
</dbReference>
<dbReference type="PROSITE" id="PS00107">
    <property type="entry name" value="PROTEIN_KINASE_ATP"/>
    <property type="match status" value="1"/>
</dbReference>
<dbReference type="Gene3D" id="1.10.510.10">
    <property type="entry name" value="Transferase(Phosphotransferase) domain 1"/>
    <property type="match status" value="1"/>
</dbReference>
<dbReference type="SUPFAM" id="SSF56112">
    <property type="entry name" value="Protein kinase-like (PK-like)"/>
    <property type="match status" value="1"/>
</dbReference>
<feature type="domain" description="Protein kinase" evidence="6">
    <location>
        <begin position="21"/>
        <end position="287"/>
    </location>
</feature>
<keyword evidence="1" id="KW-0808">Transferase</keyword>
<proteinExistence type="predicted"/>
<dbReference type="EMBL" id="MLAK01001459">
    <property type="protein sequence ID" value="OHS92864.1"/>
    <property type="molecule type" value="Genomic_DNA"/>
</dbReference>
<feature type="region of interest" description="Disordered" evidence="5">
    <location>
        <begin position="386"/>
        <end position="411"/>
    </location>
</feature>
<feature type="region of interest" description="Disordered" evidence="5">
    <location>
        <begin position="428"/>
        <end position="486"/>
    </location>
</feature>
<dbReference type="InterPro" id="IPR011009">
    <property type="entry name" value="Kinase-like_dom_sf"/>
</dbReference>
<evidence type="ECO:0000256" key="3">
    <source>
        <dbReference type="ARBA" id="ARBA00022840"/>
    </source>
</evidence>
<keyword evidence="8" id="KW-1185">Reference proteome</keyword>
<evidence type="ECO:0000256" key="2">
    <source>
        <dbReference type="ARBA" id="ARBA00022741"/>
    </source>
</evidence>
<evidence type="ECO:0000259" key="6">
    <source>
        <dbReference type="PROSITE" id="PS50011"/>
    </source>
</evidence>
<dbReference type="VEuPathDB" id="TrichDB:TRFO_12233"/>
<feature type="binding site" evidence="4">
    <location>
        <position position="51"/>
    </location>
    <ligand>
        <name>ATP</name>
        <dbReference type="ChEBI" id="CHEBI:30616"/>
    </ligand>
</feature>
<sequence>MSAPEDDMSNLDHLLVTIGEFQIQQQIGKGGYGEVYFGIHTRTGRKVAIKKLLLEKLEGQALVYFNREVQILACCDNYFLLPFIGYSNKPPYIIVTDFVPCGSLFEALRHKPGSPILNGTNKTLLAMGIVEGMIRLHDHNVIHRDLKSLNILIDQETLPKICDFGIARFIKNIQSDGTDQSNYMTANIGTPHWMAPEILKSGNYTTKVDVYAFGILLWELLTESVPFRGINEPYQVALKVVNGERPPIPPGAPFGIRNLLPKLWHQNAEIRPTFREIFEKFKSHEVMFRGANEEKIDEFVTRFPPPEPPTPKEMTIFNSSNAINAPSHDQNEDEVEEEEFGEVNYDLPESDNEELNANPFKSDHEAPIFNETTEENSNIAYLYEEPIEPPPPLKPMTPSPELLTPPKTGTKVTLPLEISNFLPQNETQQQFDKDGYSSTQNVNPFQSNQEIPQLSNPNQNNKQNPQPSKENDTFLQQTKPNGAGIDMNNNIFLKYFDKSNNNNKNNNVFLNNERKVGVSQQGHPSSPQRKSSPDSKMIYQGQQFSLNEPLPNFGQLYILFKQKLNTISPDTARNLFSTIPQIFKGMGYTNLIDNVVYDLASLLRRNINFVKPFLEEKLHVLIPLEKASVTDAVITILISILKVTPVTVSSDVVRKALVNLSDKNALPFIALLNNIGPNTEYRDAIFDLYLPKIDIFIKYKEFIHVITNLAINYPDFANINNRKMLIYSKGIESEYPDTVIASYRSICKFENVATTTNIPIITVVKHLNMPEYSLDASLVISKMQQIPLSQRLINALAKASNISKEVGMIAVLIFNIIINRYAQGPELIYSSRTWLQMPPLFGIKTMLIVAKNPDLKERMVRIVEMPKYLSKSILSDDVEDEVKLAIFTFLRSNIMFMKCIESYSNDGFLKAVVDLASNTINNTRIVEMCLILLNVVSRTGIWLNDFAYLIEKSPIILKSGIANSQQCIALLLTLGIMYPQSHPIMKDAQIHTILPTIKSGLPNQKYCEDLQKLLNK</sequence>
<dbReference type="InterPro" id="IPR000719">
    <property type="entry name" value="Prot_kinase_dom"/>
</dbReference>
<dbReference type="CDD" id="cd13999">
    <property type="entry name" value="STKc_MAP3K-like"/>
    <property type="match status" value="1"/>
</dbReference>
<accession>A0A1J4IZT9</accession>
<comment type="caution">
    <text evidence="7">The sequence shown here is derived from an EMBL/GenBank/DDBJ whole genome shotgun (WGS) entry which is preliminary data.</text>
</comment>
<reference evidence="7" key="1">
    <citation type="submission" date="2016-10" db="EMBL/GenBank/DDBJ databases">
        <authorList>
            <person name="Benchimol M."/>
            <person name="Almeida L.G."/>
            <person name="Vasconcelos A.T."/>
            <person name="Perreira-Neves A."/>
            <person name="Rosa I.A."/>
            <person name="Tasca T."/>
            <person name="Bogo M.R."/>
            <person name="de Souza W."/>
        </authorList>
    </citation>
    <scope>NUCLEOTIDE SEQUENCE [LARGE SCALE GENOMIC DNA]</scope>
    <source>
        <strain evidence="7">K</strain>
    </source>
</reference>
<dbReference type="GO" id="GO:0005524">
    <property type="term" value="F:ATP binding"/>
    <property type="evidence" value="ECO:0007669"/>
    <property type="project" value="UniProtKB-UniRule"/>
</dbReference>
<organism evidence="7 8">
    <name type="scientific">Tritrichomonas foetus</name>
    <dbReference type="NCBI Taxonomy" id="1144522"/>
    <lineage>
        <taxon>Eukaryota</taxon>
        <taxon>Metamonada</taxon>
        <taxon>Parabasalia</taxon>
        <taxon>Tritrichomonadida</taxon>
        <taxon>Tritrichomonadidae</taxon>
        <taxon>Tritrichomonas</taxon>
    </lineage>
</organism>
<dbReference type="PROSITE" id="PS50011">
    <property type="entry name" value="PROTEIN_KINASE_DOM"/>
    <property type="match status" value="1"/>
</dbReference>
<dbReference type="Proteomes" id="UP000179807">
    <property type="component" value="Unassembled WGS sequence"/>
</dbReference>
<dbReference type="SMART" id="SM00220">
    <property type="entry name" value="S_TKc"/>
    <property type="match status" value="1"/>
</dbReference>
<feature type="compositionally biased region" description="Low complexity" evidence="5">
    <location>
        <begin position="452"/>
        <end position="468"/>
    </location>
</feature>
<evidence type="ECO:0000313" key="8">
    <source>
        <dbReference type="Proteomes" id="UP000179807"/>
    </source>
</evidence>
<keyword evidence="3 4" id="KW-0067">ATP-binding</keyword>
<dbReference type="PANTHER" id="PTHR44329:SF214">
    <property type="entry name" value="PROTEIN KINASE DOMAIN-CONTAINING PROTEIN"/>
    <property type="match status" value="1"/>
</dbReference>
<evidence type="ECO:0000313" key="7">
    <source>
        <dbReference type="EMBL" id="OHS92864.1"/>
    </source>
</evidence>
<dbReference type="AlphaFoldDB" id="A0A1J4IZT9"/>
<evidence type="ECO:0000256" key="4">
    <source>
        <dbReference type="PROSITE-ProRule" id="PRU10141"/>
    </source>
</evidence>
<dbReference type="InterPro" id="IPR001245">
    <property type="entry name" value="Ser-Thr/Tyr_kinase_cat_dom"/>
</dbReference>
<evidence type="ECO:0000256" key="5">
    <source>
        <dbReference type="SAM" id="MobiDB-lite"/>
    </source>
</evidence>
<feature type="compositionally biased region" description="Pro residues" evidence="5">
    <location>
        <begin position="388"/>
        <end position="398"/>
    </location>
</feature>
<dbReference type="InterPro" id="IPR017441">
    <property type="entry name" value="Protein_kinase_ATP_BS"/>
</dbReference>
<keyword evidence="1" id="KW-0418">Kinase</keyword>
<feature type="compositionally biased region" description="Polar residues" evidence="5">
    <location>
        <begin position="518"/>
        <end position="530"/>
    </location>
</feature>
<dbReference type="GO" id="GO:0004674">
    <property type="term" value="F:protein serine/threonine kinase activity"/>
    <property type="evidence" value="ECO:0007669"/>
    <property type="project" value="UniProtKB-KW"/>
</dbReference>
<dbReference type="PANTHER" id="PTHR44329">
    <property type="entry name" value="SERINE/THREONINE-PROTEIN KINASE TNNI3K-RELATED"/>
    <property type="match status" value="1"/>
</dbReference>
<keyword evidence="2 4" id="KW-0547">Nucleotide-binding</keyword>
<gene>
    <name evidence="7" type="ORF">TRFO_12233</name>
</gene>
<feature type="region of interest" description="Disordered" evidence="5">
    <location>
        <begin position="516"/>
        <end position="535"/>
    </location>
</feature>
<evidence type="ECO:0000256" key="1">
    <source>
        <dbReference type="ARBA" id="ARBA00022527"/>
    </source>
</evidence>
<dbReference type="Pfam" id="PF07714">
    <property type="entry name" value="PK_Tyr_Ser-Thr"/>
    <property type="match status" value="1"/>
</dbReference>
<dbReference type="GeneID" id="94831213"/>
<protein>
    <recommendedName>
        <fullName evidence="6">Protein kinase domain-containing protein</fullName>
    </recommendedName>
</protein>
<dbReference type="PRINTS" id="PR00109">
    <property type="entry name" value="TYRKINASE"/>
</dbReference>
<name>A0A1J4IZT9_9EUKA</name>
<feature type="compositionally biased region" description="Polar residues" evidence="5">
    <location>
        <begin position="428"/>
        <end position="451"/>
    </location>
</feature>
<keyword evidence="1" id="KW-0723">Serine/threonine-protein kinase</keyword>
<dbReference type="RefSeq" id="XP_068346001.1">
    <property type="nucleotide sequence ID" value="XM_068496509.1"/>
</dbReference>